<dbReference type="EMBL" id="JBGMDY010000003">
    <property type="protein sequence ID" value="KAL2339449.1"/>
    <property type="molecule type" value="Genomic_DNA"/>
</dbReference>
<evidence type="ECO:0000256" key="1">
    <source>
        <dbReference type="SAM" id="MobiDB-lite"/>
    </source>
</evidence>
<comment type="caution">
    <text evidence="2">The sequence shown here is derived from an EMBL/GenBank/DDBJ whole genome shotgun (WGS) entry which is preliminary data.</text>
</comment>
<dbReference type="AlphaFoldDB" id="A0ABD1MUG8"/>
<sequence length="53" mass="6182">MLHRLKDDLISNMHSPETKKPHHILEVQPNPIFKNLNHIVLEPISPYSDTQTN</sequence>
<proteinExistence type="predicted"/>
<keyword evidence="3" id="KW-1185">Reference proteome</keyword>
<evidence type="ECO:0000313" key="2">
    <source>
        <dbReference type="EMBL" id="KAL2339449.1"/>
    </source>
</evidence>
<dbReference type="Proteomes" id="UP001603857">
    <property type="component" value="Unassembled WGS sequence"/>
</dbReference>
<feature type="region of interest" description="Disordered" evidence="1">
    <location>
        <begin position="1"/>
        <end position="23"/>
    </location>
</feature>
<gene>
    <name evidence="2" type="ORF">Fmac_007389</name>
</gene>
<reference evidence="2 3" key="1">
    <citation type="submission" date="2024-08" db="EMBL/GenBank/DDBJ databases">
        <title>Insights into the chromosomal genome structure of Flemingia macrophylla.</title>
        <authorList>
            <person name="Ding Y."/>
            <person name="Zhao Y."/>
            <person name="Bi W."/>
            <person name="Wu M."/>
            <person name="Zhao G."/>
            <person name="Gong Y."/>
            <person name="Li W."/>
            <person name="Zhang P."/>
        </authorList>
    </citation>
    <scope>NUCLEOTIDE SEQUENCE [LARGE SCALE GENOMIC DNA]</scope>
    <source>
        <strain evidence="2">DYQJB</strain>
        <tissue evidence="2">Leaf</tissue>
    </source>
</reference>
<protein>
    <submittedName>
        <fullName evidence="2">Uncharacterized protein</fullName>
    </submittedName>
</protein>
<accession>A0ABD1MUG8</accession>
<organism evidence="2 3">
    <name type="scientific">Flemingia macrophylla</name>
    <dbReference type="NCBI Taxonomy" id="520843"/>
    <lineage>
        <taxon>Eukaryota</taxon>
        <taxon>Viridiplantae</taxon>
        <taxon>Streptophyta</taxon>
        <taxon>Embryophyta</taxon>
        <taxon>Tracheophyta</taxon>
        <taxon>Spermatophyta</taxon>
        <taxon>Magnoliopsida</taxon>
        <taxon>eudicotyledons</taxon>
        <taxon>Gunneridae</taxon>
        <taxon>Pentapetalae</taxon>
        <taxon>rosids</taxon>
        <taxon>fabids</taxon>
        <taxon>Fabales</taxon>
        <taxon>Fabaceae</taxon>
        <taxon>Papilionoideae</taxon>
        <taxon>50 kb inversion clade</taxon>
        <taxon>NPAAA clade</taxon>
        <taxon>indigoferoid/millettioid clade</taxon>
        <taxon>Phaseoleae</taxon>
        <taxon>Flemingia</taxon>
    </lineage>
</organism>
<evidence type="ECO:0000313" key="3">
    <source>
        <dbReference type="Proteomes" id="UP001603857"/>
    </source>
</evidence>
<name>A0ABD1MUG8_9FABA</name>